<dbReference type="GO" id="GO:0008234">
    <property type="term" value="F:cysteine-type peptidase activity"/>
    <property type="evidence" value="ECO:0007669"/>
    <property type="project" value="InterPro"/>
</dbReference>
<accession>X1HX21</accession>
<feature type="domain" description="Gingipain" evidence="2">
    <location>
        <begin position="12"/>
        <end position="269"/>
    </location>
</feature>
<organism evidence="3">
    <name type="scientific">marine sediment metagenome</name>
    <dbReference type="NCBI Taxonomy" id="412755"/>
    <lineage>
        <taxon>unclassified sequences</taxon>
        <taxon>metagenomes</taxon>
        <taxon>ecological metagenomes</taxon>
    </lineage>
</organism>
<dbReference type="InterPro" id="IPR029031">
    <property type="entry name" value="Gingipain_N_sf"/>
</dbReference>
<protein>
    <recommendedName>
        <fullName evidence="2">Gingipain domain-containing protein</fullName>
    </recommendedName>
</protein>
<dbReference type="SUPFAM" id="SSF52129">
    <property type="entry name" value="Caspase-like"/>
    <property type="match status" value="1"/>
</dbReference>
<dbReference type="AlphaFoldDB" id="X1HX21"/>
<dbReference type="Gene3D" id="3.40.50.1460">
    <property type="match status" value="1"/>
</dbReference>
<reference evidence="3" key="1">
    <citation type="journal article" date="2014" name="Front. Microbiol.">
        <title>High frequency of phylogenetically diverse reductive dehalogenase-homologous genes in deep subseafloor sedimentary metagenomes.</title>
        <authorList>
            <person name="Kawai M."/>
            <person name="Futagami T."/>
            <person name="Toyoda A."/>
            <person name="Takaki Y."/>
            <person name="Nishi S."/>
            <person name="Hori S."/>
            <person name="Arai W."/>
            <person name="Tsubouchi T."/>
            <person name="Morono Y."/>
            <person name="Uchiyama I."/>
            <person name="Ito T."/>
            <person name="Fujiyama A."/>
            <person name="Inagaki F."/>
            <person name="Takami H."/>
        </authorList>
    </citation>
    <scope>NUCLEOTIDE SEQUENCE</scope>
    <source>
        <strain evidence="3">Expedition CK06-06</strain>
    </source>
</reference>
<proteinExistence type="predicted"/>
<keyword evidence="1" id="KW-0732">Signal</keyword>
<feature type="non-terminal residue" evidence="3">
    <location>
        <position position="1"/>
    </location>
</feature>
<dbReference type="Pfam" id="PF01364">
    <property type="entry name" value="Peptidase_C25"/>
    <property type="match status" value="1"/>
</dbReference>
<dbReference type="Gene3D" id="3.40.50.10390">
    <property type="entry name" value="Gingipain r, domain 1"/>
    <property type="match status" value="1"/>
</dbReference>
<evidence type="ECO:0000313" key="3">
    <source>
        <dbReference type="EMBL" id="GAH74711.1"/>
    </source>
</evidence>
<comment type="caution">
    <text evidence="3">The sequence shown here is derived from an EMBL/GenBank/DDBJ whole genome shotgun (WGS) entry which is preliminary data.</text>
</comment>
<gene>
    <name evidence="3" type="ORF">S03H2_42074</name>
</gene>
<dbReference type="InterPro" id="IPR001769">
    <property type="entry name" value="Gingipain"/>
</dbReference>
<dbReference type="InterPro" id="IPR029030">
    <property type="entry name" value="Caspase-like_dom_sf"/>
</dbReference>
<dbReference type="EMBL" id="BARU01026168">
    <property type="protein sequence ID" value="GAH74711.1"/>
    <property type="molecule type" value="Genomic_DNA"/>
</dbReference>
<feature type="non-terminal residue" evidence="3">
    <location>
        <position position="272"/>
    </location>
</feature>
<evidence type="ECO:0000259" key="2">
    <source>
        <dbReference type="Pfam" id="PF01364"/>
    </source>
</evidence>
<dbReference type="GO" id="GO:0006508">
    <property type="term" value="P:proteolysis"/>
    <property type="evidence" value="ECO:0007669"/>
    <property type="project" value="InterPro"/>
</dbReference>
<name>X1HX21_9ZZZZ</name>
<sequence length="272" mass="30561">VGMSSDIRADLLIVVYDEFYEEILPLVEWRHSIGIETKVVKWSKIGTTAEELRMYVNNSYYNWEVPPSFLLIVGDADHVPVNYIYDHPYPFPPSKTGTDHWYVTFDGDDYLPEIHEGRISVDNEVELITVVEKILNYSIAPYMEENWFNNVLLASKEESGRYFIWGSETIYDYLSPLGYNVTRQYSGGSPPGSTQGVIDAINNGVVIANHRDHGGETGWSAPKFTTSNVLNDLDNGAKYPVMFSINCLSGYFDKETSGGGPECLAEVALRVG</sequence>
<evidence type="ECO:0000256" key="1">
    <source>
        <dbReference type="ARBA" id="ARBA00022729"/>
    </source>
</evidence>